<sequence length="147" mass="15694">MRILLIIAALILVAIVAGAIYFRQVSMPAEDWHVEPSEVTPPSTPNYVLLIGDDAPRNGGSLSETAAILEQVAAADNATLIAGDLAEGHATYVVRTPLMGFPDAVSIRLVPEGDATRVEIFSRSRFGTSDLGANRARVTRWTEPLAP</sequence>
<gene>
    <name evidence="1" type="ORF">GCM10023209_08900</name>
</gene>
<dbReference type="Proteomes" id="UP001499910">
    <property type="component" value="Unassembled WGS sequence"/>
</dbReference>
<dbReference type="RefSeq" id="WP_259546442.1">
    <property type="nucleotide sequence ID" value="NZ_BAABHW010000001.1"/>
</dbReference>
<reference evidence="2" key="1">
    <citation type="journal article" date="2019" name="Int. J. Syst. Evol. Microbiol.">
        <title>The Global Catalogue of Microorganisms (GCM) 10K type strain sequencing project: providing services to taxonomists for standard genome sequencing and annotation.</title>
        <authorList>
            <consortium name="The Broad Institute Genomics Platform"/>
            <consortium name="The Broad Institute Genome Sequencing Center for Infectious Disease"/>
            <person name="Wu L."/>
            <person name="Ma J."/>
        </authorList>
    </citation>
    <scope>NUCLEOTIDE SEQUENCE [LARGE SCALE GENOMIC DNA]</scope>
    <source>
        <strain evidence="2">JCM 18015</strain>
    </source>
</reference>
<dbReference type="EMBL" id="BAABHW010000001">
    <property type="protein sequence ID" value="GAA5068377.1"/>
    <property type="molecule type" value="Genomic_DNA"/>
</dbReference>
<comment type="caution">
    <text evidence="1">The sequence shown here is derived from an EMBL/GenBank/DDBJ whole genome shotgun (WGS) entry which is preliminary data.</text>
</comment>
<dbReference type="InterPro" id="IPR010865">
    <property type="entry name" value="DUF1499"/>
</dbReference>
<evidence type="ECO:0000313" key="1">
    <source>
        <dbReference type="EMBL" id="GAA5068377.1"/>
    </source>
</evidence>
<dbReference type="Pfam" id="PF07386">
    <property type="entry name" value="DUF1499"/>
    <property type="match status" value="1"/>
</dbReference>
<proteinExistence type="predicted"/>
<protein>
    <submittedName>
        <fullName evidence="1">DUF1499 domain-containing protein</fullName>
    </submittedName>
</protein>
<name>A0ABP9L2V7_9RHOB</name>
<keyword evidence="2" id="KW-1185">Reference proteome</keyword>
<evidence type="ECO:0000313" key="2">
    <source>
        <dbReference type="Proteomes" id="UP001499910"/>
    </source>
</evidence>
<organism evidence="1 2">
    <name type="scientific">[Roseibacterium] beibuensis</name>
    <dbReference type="NCBI Taxonomy" id="1193142"/>
    <lineage>
        <taxon>Bacteria</taxon>
        <taxon>Pseudomonadati</taxon>
        <taxon>Pseudomonadota</taxon>
        <taxon>Alphaproteobacteria</taxon>
        <taxon>Rhodobacterales</taxon>
        <taxon>Roseobacteraceae</taxon>
        <taxon>Roseicyclus</taxon>
    </lineage>
</organism>
<accession>A0ABP9L2V7</accession>